<organism evidence="6 7">
    <name type="scientific">Amaricoccus macauensis</name>
    <dbReference type="NCBI Taxonomy" id="57001"/>
    <lineage>
        <taxon>Bacteria</taxon>
        <taxon>Pseudomonadati</taxon>
        <taxon>Pseudomonadota</taxon>
        <taxon>Alphaproteobacteria</taxon>
        <taxon>Rhodobacterales</taxon>
        <taxon>Paracoccaceae</taxon>
        <taxon>Amaricoccus</taxon>
    </lineage>
</organism>
<dbReference type="PROSITE" id="PS00330">
    <property type="entry name" value="HEMOLYSIN_CALCIUM"/>
    <property type="match status" value="2"/>
</dbReference>
<dbReference type="RefSeq" id="WP_184151165.1">
    <property type="nucleotide sequence ID" value="NZ_JACHFM010000003.1"/>
</dbReference>
<dbReference type="InterPro" id="IPR036912">
    <property type="entry name" value="HasA_haem-bd_sf"/>
</dbReference>
<evidence type="ECO:0000313" key="6">
    <source>
        <dbReference type="EMBL" id="MBB5223019.1"/>
    </source>
</evidence>
<dbReference type="Pfam" id="PF08548">
    <property type="entry name" value="Peptidase_M10_C"/>
    <property type="match status" value="1"/>
</dbReference>
<comment type="caution">
    <text evidence="6">The sequence shown here is derived from an EMBL/GenBank/DDBJ whole genome shotgun (WGS) entry which is preliminary data.</text>
</comment>
<dbReference type="PANTHER" id="PTHR38340:SF1">
    <property type="entry name" value="S-LAYER PROTEIN"/>
    <property type="match status" value="1"/>
</dbReference>
<dbReference type="SUPFAM" id="SSF54621">
    <property type="entry name" value="Heme-binding protein A (HasA)"/>
    <property type="match status" value="1"/>
</dbReference>
<sequence length="335" mass="34622">MTLTIRLTAQSGQGVNFNTGYDAFFNGFTPHSFPLMYGPTANRVTQVVHLDTPVAGQEARTKAILVNGDKFQYTFSNHSVSGEIGSIDLVRLGAAYNSGTGDLNLRNGTVQTASKYISIAGLDLTNPVGVKGDVHEIISGFMGGGPSGTSADPSALSSHLWAEGHTLIGSTGSDSYVGTRFADTARGLAGNDTLSGQQGNDRLEGGTGKDVLLGGVGNDVLVGGAGADRMTGGAGADTFAFNTVAEPATDLITDFSRAQKDRIQLNAIDADTTTAGNQAFHWIAKAGFSGDAGELRYVTTGAKTVVYGDDDGDRVADFHIDLTGNLTLGAGDFIL</sequence>
<evidence type="ECO:0000256" key="2">
    <source>
        <dbReference type="ARBA" id="ARBA00004613"/>
    </source>
</evidence>
<protein>
    <submittedName>
        <fullName evidence="6">Ca2+-binding RTX toxin-like protein</fullName>
    </submittedName>
</protein>
<accession>A0A840SIX5</accession>
<dbReference type="PANTHER" id="PTHR38340">
    <property type="entry name" value="S-LAYER PROTEIN"/>
    <property type="match status" value="1"/>
</dbReference>
<evidence type="ECO:0000313" key="7">
    <source>
        <dbReference type="Proteomes" id="UP000549457"/>
    </source>
</evidence>
<dbReference type="GO" id="GO:0005509">
    <property type="term" value="F:calcium ion binding"/>
    <property type="evidence" value="ECO:0007669"/>
    <property type="project" value="InterPro"/>
</dbReference>
<proteinExistence type="predicted"/>
<dbReference type="Pfam" id="PF00353">
    <property type="entry name" value="HemolysinCabind"/>
    <property type="match status" value="1"/>
</dbReference>
<keyword evidence="7" id="KW-1185">Reference proteome</keyword>
<keyword evidence="4" id="KW-0677">Repeat</keyword>
<evidence type="ECO:0000256" key="3">
    <source>
        <dbReference type="ARBA" id="ARBA00022525"/>
    </source>
</evidence>
<dbReference type="InterPro" id="IPR001343">
    <property type="entry name" value="Hemolysn_Ca-bd"/>
</dbReference>
<dbReference type="GO" id="GO:0005615">
    <property type="term" value="C:extracellular space"/>
    <property type="evidence" value="ECO:0007669"/>
    <property type="project" value="InterPro"/>
</dbReference>
<comment type="cofactor">
    <cofactor evidence="1">
        <name>Ca(2+)</name>
        <dbReference type="ChEBI" id="CHEBI:29108"/>
    </cofactor>
</comment>
<dbReference type="InterPro" id="IPR013858">
    <property type="entry name" value="Peptidase_M10B_C"/>
</dbReference>
<dbReference type="Gene3D" id="3.30.1500.10">
    <property type="entry name" value="Haem-binding HasA"/>
    <property type="match status" value="1"/>
</dbReference>
<dbReference type="InterPro" id="IPR011049">
    <property type="entry name" value="Serralysin-like_metalloprot_C"/>
</dbReference>
<dbReference type="Gene3D" id="2.150.10.10">
    <property type="entry name" value="Serralysin-like metalloprotease, C-terminal"/>
    <property type="match status" value="1"/>
</dbReference>
<evidence type="ECO:0000256" key="4">
    <source>
        <dbReference type="ARBA" id="ARBA00022737"/>
    </source>
</evidence>
<keyword evidence="3" id="KW-0964">Secreted</keyword>
<dbReference type="AlphaFoldDB" id="A0A840SIX5"/>
<evidence type="ECO:0000256" key="1">
    <source>
        <dbReference type="ARBA" id="ARBA00001913"/>
    </source>
</evidence>
<dbReference type="InterPro" id="IPR018511">
    <property type="entry name" value="Hemolysin-typ_Ca-bd_CS"/>
</dbReference>
<evidence type="ECO:0000259" key="5">
    <source>
        <dbReference type="Pfam" id="PF08548"/>
    </source>
</evidence>
<comment type="subcellular location">
    <subcellularLocation>
        <location evidence="2">Secreted</location>
    </subcellularLocation>
</comment>
<feature type="domain" description="Peptidase M10 serralysin C-terminal" evidence="5">
    <location>
        <begin position="211"/>
        <end position="334"/>
    </location>
</feature>
<name>A0A840SIX5_9RHOB</name>
<dbReference type="InterPro" id="IPR050557">
    <property type="entry name" value="RTX_toxin/Mannuronan_C5-epim"/>
</dbReference>
<dbReference type="Proteomes" id="UP000549457">
    <property type="component" value="Unassembled WGS sequence"/>
</dbReference>
<reference evidence="6 7" key="1">
    <citation type="submission" date="2020-08" db="EMBL/GenBank/DDBJ databases">
        <title>Genomic Encyclopedia of Type Strains, Phase IV (KMG-IV): sequencing the most valuable type-strain genomes for metagenomic binning, comparative biology and taxonomic classification.</title>
        <authorList>
            <person name="Goeker M."/>
        </authorList>
    </citation>
    <scope>NUCLEOTIDE SEQUENCE [LARGE SCALE GENOMIC DNA]</scope>
    <source>
        <strain evidence="6 7">DSM 101730</strain>
    </source>
</reference>
<dbReference type="EMBL" id="JACHFM010000003">
    <property type="protein sequence ID" value="MBB5223019.1"/>
    <property type="molecule type" value="Genomic_DNA"/>
</dbReference>
<dbReference type="PRINTS" id="PR00313">
    <property type="entry name" value="CABNDNGRPT"/>
</dbReference>
<dbReference type="SUPFAM" id="SSF51120">
    <property type="entry name" value="beta-Roll"/>
    <property type="match status" value="1"/>
</dbReference>
<gene>
    <name evidence="6" type="ORF">HNP73_002966</name>
</gene>